<protein>
    <submittedName>
        <fullName evidence="2">Uncharacterized protein</fullName>
    </submittedName>
</protein>
<name>A0A8J5HJT7_ZINOF</name>
<feature type="region of interest" description="Disordered" evidence="1">
    <location>
        <begin position="127"/>
        <end position="149"/>
    </location>
</feature>
<evidence type="ECO:0000256" key="1">
    <source>
        <dbReference type="SAM" id="MobiDB-lite"/>
    </source>
</evidence>
<accession>A0A8J5HJT7</accession>
<evidence type="ECO:0000313" key="3">
    <source>
        <dbReference type="Proteomes" id="UP000734854"/>
    </source>
</evidence>
<dbReference type="PANTHER" id="PTHR33402">
    <property type="entry name" value="VQ MOTIF-CONTAINING PROTEIN 11-LIKE"/>
    <property type="match status" value="1"/>
</dbReference>
<dbReference type="PANTHER" id="PTHR33402:SF45">
    <property type="entry name" value="OS01G0201250 PROTEIN"/>
    <property type="match status" value="1"/>
</dbReference>
<gene>
    <name evidence="2" type="ORF">ZIOFF_010887</name>
</gene>
<evidence type="ECO:0000313" key="2">
    <source>
        <dbReference type="EMBL" id="KAG6528703.1"/>
    </source>
</evidence>
<dbReference type="Proteomes" id="UP000734854">
    <property type="component" value="Unassembled WGS sequence"/>
</dbReference>
<reference evidence="2 3" key="1">
    <citation type="submission" date="2020-08" db="EMBL/GenBank/DDBJ databases">
        <title>Plant Genome Project.</title>
        <authorList>
            <person name="Zhang R.-G."/>
        </authorList>
    </citation>
    <scope>NUCLEOTIDE SEQUENCE [LARGE SCALE GENOMIC DNA]</scope>
    <source>
        <tissue evidence="2">Rhizome</tissue>
    </source>
</reference>
<organism evidence="2 3">
    <name type="scientific">Zingiber officinale</name>
    <name type="common">Ginger</name>
    <name type="synonym">Amomum zingiber</name>
    <dbReference type="NCBI Taxonomy" id="94328"/>
    <lineage>
        <taxon>Eukaryota</taxon>
        <taxon>Viridiplantae</taxon>
        <taxon>Streptophyta</taxon>
        <taxon>Embryophyta</taxon>
        <taxon>Tracheophyta</taxon>
        <taxon>Spermatophyta</taxon>
        <taxon>Magnoliopsida</taxon>
        <taxon>Liliopsida</taxon>
        <taxon>Zingiberales</taxon>
        <taxon>Zingiberaceae</taxon>
        <taxon>Zingiber</taxon>
    </lineage>
</organism>
<dbReference type="AlphaFoldDB" id="A0A8J5HJT7"/>
<comment type="caution">
    <text evidence="2">The sequence shown here is derived from an EMBL/GenBank/DDBJ whole genome shotgun (WGS) entry which is preliminary data.</text>
</comment>
<proteinExistence type="predicted"/>
<dbReference type="EMBL" id="JACMSC010000003">
    <property type="protein sequence ID" value="KAG6528703.1"/>
    <property type="molecule type" value="Genomic_DNA"/>
</dbReference>
<keyword evidence="3" id="KW-1185">Reference proteome</keyword>
<sequence length="225" mass="24612">MLRQRWPTTDEGADVVAYLVATARESNKRGTTAACVAKRWGLHYPHGVATCQGWGDTGELASQKIMPLIGDPPLLEFVALLKMIITHSGYSVITREHPKPVRQCCTRRPSFKKVVQKLTGSTETMAVEKGQPQATTAKATSPEKSSAVGFSPWKRPDLLSPACWISPPSKWAEDLTIAGKGFYLHPSPGATPDMEPPRLLPLFPMMSPKVISFELSLTTPHSATY</sequence>
<dbReference type="InterPro" id="IPR039611">
    <property type="entry name" value="VQ_4/11/13/19/31/33"/>
</dbReference>
<feature type="compositionally biased region" description="Polar residues" evidence="1">
    <location>
        <begin position="132"/>
        <end position="144"/>
    </location>
</feature>